<dbReference type="Gene3D" id="3.30.2400.10">
    <property type="entry name" value="Major capsid protein gp5"/>
    <property type="match status" value="1"/>
</dbReference>
<evidence type="ECO:0000313" key="1">
    <source>
        <dbReference type="EMBL" id="PXX54916.1"/>
    </source>
</evidence>
<gene>
    <name evidence="1" type="ORF">DFR70_12257</name>
</gene>
<reference evidence="1 2" key="1">
    <citation type="submission" date="2018-05" db="EMBL/GenBank/DDBJ databases">
        <title>Genomic Encyclopedia of Type Strains, Phase IV (KMG-IV): sequencing the most valuable type-strain genomes for metagenomic binning, comparative biology and taxonomic classification.</title>
        <authorList>
            <person name="Goeker M."/>
        </authorList>
    </citation>
    <scope>NUCLEOTIDE SEQUENCE [LARGE SCALE GENOMIC DNA]</scope>
    <source>
        <strain evidence="1 2">DSM 44704</strain>
    </source>
</reference>
<name>A0A318JNE8_9NOCA</name>
<dbReference type="EMBL" id="QJKF01000022">
    <property type="protein sequence ID" value="PXX54916.1"/>
    <property type="molecule type" value="Genomic_DNA"/>
</dbReference>
<dbReference type="Proteomes" id="UP000247569">
    <property type="component" value="Unassembled WGS sequence"/>
</dbReference>
<evidence type="ECO:0008006" key="3">
    <source>
        <dbReference type="Google" id="ProtNLM"/>
    </source>
</evidence>
<evidence type="ECO:0000313" key="2">
    <source>
        <dbReference type="Proteomes" id="UP000247569"/>
    </source>
</evidence>
<dbReference type="AlphaFoldDB" id="A0A318JNE8"/>
<dbReference type="SUPFAM" id="SSF56563">
    <property type="entry name" value="Major capsid protein gp5"/>
    <property type="match status" value="1"/>
</dbReference>
<keyword evidence="2" id="KW-1185">Reference proteome</keyword>
<comment type="caution">
    <text evidence="1">The sequence shown here is derived from an EMBL/GenBank/DDBJ whole genome shotgun (WGS) entry which is preliminary data.</text>
</comment>
<proteinExistence type="predicted"/>
<protein>
    <recommendedName>
        <fullName evidence="3">HK97 family phage major capsid protein</fullName>
    </recommendedName>
</protein>
<dbReference type="OrthoDB" id="5379572at2"/>
<sequence length="308" mass="34177">MPVFTSNETYPIGSDSRIVGDDNRASEVSPAKDFAVHAAAEAGEDSAYRRSYATYLPDYFPLLGTRRRFMVRHLIKMAKVHGERDRFYLREPLSEEEDNSPIRIGRSGTAYQSTPEAGFAAVAERTGFTDVSVSMSVPGEITRHVSEFEQFLAYRMFVRMWTRENELLLYGDPDARLPGLLTADGLRQAKADDLLSGMFGTAAEVEETGGSCDGVVMHTETYWRATESGQLARLRDAGVTVSRTRMIARDQILLGDFRAGATIYDPSDSTITLSEPNSVDRSRTITVTSRVGFALHVPQHFVLLQQAS</sequence>
<dbReference type="Gene3D" id="3.30.2320.10">
    <property type="entry name" value="hypothetical protein PF0899 domain"/>
    <property type="match status" value="1"/>
</dbReference>
<accession>A0A318JNE8</accession>
<dbReference type="NCBIfam" id="NF041188">
    <property type="entry name" value="encap_f3"/>
    <property type="match status" value="1"/>
</dbReference>
<dbReference type="RefSeq" id="WP_051187823.1">
    <property type="nucleotide sequence ID" value="NZ_QJKF01000022.1"/>
</dbReference>
<organism evidence="1 2">
    <name type="scientific">Nocardia tenerifensis</name>
    <dbReference type="NCBI Taxonomy" id="228006"/>
    <lineage>
        <taxon>Bacteria</taxon>
        <taxon>Bacillati</taxon>
        <taxon>Actinomycetota</taxon>
        <taxon>Actinomycetes</taxon>
        <taxon>Mycobacteriales</taxon>
        <taxon>Nocardiaceae</taxon>
        <taxon>Nocardia</taxon>
    </lineage>
</organism>